<dbReference type="EC" id="2.3.1.8" evidence="4"/>
<keyword evidence="6 10" id="KW-0808">Transferase</keyword>
<dbReference type="SUPFAM" id="SSF53659">
    <property type="entry name" value="Isocitrate/Isopropylmalate dehydrogenase-like"/>
    <property type="match status" value="1"/>
</dbReference>
<dbReference type="AlphaFoldDB" id="A0A9D1QA72"/>
<reference evidence="10" key="2">
    <citation type="submission" date="2021-04" db="EMBL/GenBank/DDBJ databases">
        <authorList>
            <person name="Gilroy R."/>
        </authorList>
    </citation>
    <scope>NUCLEOTIDE SEQUENCE</scope>
    <source>
        <strain evidence="10">ChiHcolR34-3080</strain>
    </source>
</reference>
<dbReference type="Gene3D" id="3.40.50.10950">
    <property type="match status" value="1"/>
</dbReference>
<organism evidence="10 11">
    <name type="scientific">Candidatus Faecalibacterium intestinigallinarum</name>
    <dbReference type="NCBI Taxonomy" id="2838581"/>
    <lineage>
        <taxon>Bacteria</taxon>
        <taxon>Bacillati</taxon>
        <taxon>Bacillota</taxon>
        <taxon>Clostridia</taxon>
        <taxon>Eubacteriales</taxon>
        <taxon>Oscillospiraceae</taxon>
        <taxon>Faecalibacterium</taxon>
    </lineage>
</organism>
<dbReference type="EMBL" id="DXHQ01000078">
    <property type="protein sequence ID" value="HIW09021.1"/>
    <property type="molecule type" value="Genomic_DNA"/>
</dbReference>
<dbReference type="Gene3D" id="3.40.50.10750">
    <property type="entry name" value="Isocitrate/Isopropylmalate dehydrogenase-like"/>
    <property type="match status" value="1"/>
</dbReference>
<name>A0A9D1QA72_9FIRM</name>
<comment type="catalytic activity">
    <reaction evidence="1">
        <text>acetyl-CoA + phosphate = acetyl phosphate + CoA</text>
        <dbReference type="Rhea" id="RHEA:19521"/>
        <dbReference type="ChEBI" id="CHEBI:22191"/>
        <dbReference type="ChEBI" id="CHEBI:43474"/>
        <dbReference type="ChEBI" id="CHEBI:57287"/>
        <dbReference type="ChEBI" id="CHEBI:57288"/>
        <dbReference type="EC" id="2.3.1.8"/>
    </reaction>
</comment>
<sequence length="341" mass="35991">MADMFAPLVEQLKANPKTIVFTEGSDPRILEAASKLLAEKILKVVMVGNKAECEAAAAAGGFDIAGAEIIDPDTYEGFEDMVNTMVELRKGKMTADECRALLKKSNYFGTMLVKMGKADCLLGGATYSTADTVRPALQLIKTKKGAHLVSSCFILDRDWGEEGLKRIAMGDCAINIDYQDTVDKATGEVKMPAAAKLAEVVVETAKTAKIFGIDPKVAVLSFSTKGSGKGGTVALSHDATIKAQELAPDLAIDGELQFDAAVSPEVAKTKCKGSAVAGQANTFIFPCIEAGNIGYKIAQRLGGYAAYGPILQGLNAPINDLSRGCNADEVYKMSLITACQS</sequence>
<proteinExistence type="inferred from homology"/>
<evidence type="ECO:0000256" key="2">
    <source>
        <dbReference type="ARBA" id="ARBA00004989"/>
    </source>
</evidence>
<dbReference type="PANTHER" id="PTHR43356">
    <property type="entry name" value="PHOSPHATE ACETYLTRANSFERASE"/>
    <property type="match status" value="1"/>
</dbReference>
<evidence type="ECO:0000256" key="6">
    <source>
        <dbReference type="ARBA" id="ARBA00022679"/>
    </source>
</evidence>
<dbReference type="InterPro" id="IPR042113">
    <property type="entry name" value="P_AcTrfase_dom1"/>
</dbReference>
<dbReference type="PANTHER" id="PTHR43356:SF3">
    <property type="entry name" value="PHOSPHATE ACETYLTRANSFERASE"/>
    <property type="match status" value="1"/>
</dbReference>
<protein>
    <recommendedName>
        <fullName evidence="5">Phosphate acetyltransferase</fullName>
        <ecNumber evidence="4">2.3.1.8</ecNumber>
    </recommendedName>
    <alternativeName>
        <fullName evidence="8">Phosphotransacetylase</fullName>
    </alternativeName>
</protein>
<dbReference type="NCBIfam" id="TIGR00651">
    <property type="entry name" value="pta"/>
    <property type="match status" value="1"/>
</dbReference>
<evidence type="ECO:0000256" key="1">
    <source>
        <dbReference type="ARBA" id="ARBA00000705"/>
    </source>
</evidence>
<evidence type="ECO:0000256" key="8">
    <source>
        <dbReference type="ARBA" id="ARBA00031108"/>
    </source>
</evidence>
<evidence type="ECO:0000313" key="10">
    <source>
        <dbReference type="EMBL" id="HIW09021.1"/>
    </source>
</evidence>
<keyword evidence="7 10" id="KW-0012">Acyltransferase</keyword>
<evidence type="ECO:0000256" key="5">
    <source>
        <dbReference type="ARBA" id="ARBA00021528"/>
    </source>
</evidence>
<gene>
    <name evidence="10" type="primary">pta</name>
    <name evidence="10" type="ORF">H9890_06455</name>
</gene>
<dbReference type="Proteomes" id="UP000823933">
    <property type="component" value="Unassembled WGS sequence"/>
</dbReference>
<dbReference type="InterPro" id="IPR004614">
    <property type="entry name" value="P_AcTrfase"/>
</dbReference>
<dbReference type="InterPro" id="IPR050500">
    <property type="entry name" value="Phos_Acetyltrans/Butyryltrans"/>
</dbReference>
<evidence type="ECO:0000256" key="3">
    <source>
        <dbReference type="ARBA" id="ARBA00005656"/>
    </source>
</evidence>
<evidence type="ECO:0000313" key="11">
    <source>
        <dbReference type="Proteomes" id="UP000823933"/>
    </source>
</evidence>
<evidence type="ECO:0000256" key="7">
    <source>
        <dbReference type="ARBA" id="ARBA00023315"/>
    </source>
</evidence>
<dbReference type="Pfam" id="PF01515">
    <property type="entry name" value="PTA_PTB"/>
    <property type="match status" value="1"/>
</dbReference>
<comment type="similarity">
    <text evidence="3">Belongs to the phosphate acetyltransferase and butyryltransferase family.</text>
</comment>
<accession>A0A9D1QA72</accession>
<reference evidence="10" key="1">
    <citation type="journal article" date="2021" name="PeerJ">
        <title>Extensive microbial diversity within the chicken gut microbiome revealed by metagenomics and culture.</title>
        <authorList>
            <person name="Gilroy R."/>
            <person name="Ravi A."/>
            <person name="Getino M."/>
            <person name="Pursley I."/>
            <person name="Horton D.L."/>
            <person name="Alikhan N.F."/>
            <person name="Baker D."/>
            <person name="Gharbi K."/>
            <person name="Hall N."/>
            <person name="Watson M."/>
            <person name="Adriaenssens E.M."/>
            <person name="Foster-Nyarko E."/>
            <person name="Jarju S."/>
            <person name="Secka A."/>
            <person name="Antonio M."/>
            <person name="Oren A."/>
            <person name="Chaudhuri R.R."/>
            <person name="La Ragione R."/>
            <person name="Hildebrand F."/>
            <person name="Pallen M.J."/>
        </authorList>
    </citation>
    <scope>NUCLEOTIDE SEQUENCE</scope>
    <source>
        <strain evidence="10">ChiHcolR34-3080</strain>
    </source>
</reference>
<evidence type="ECO:0000256" key="4">
    <source>
        <dbReference type="ARBA" id="ARBA00012707"/>
    </source>
</evidence>
<comment type="caution">
    <text evidence="10">The sequence shown here is derived from an EMBL/GenBank/DDBJ whole genome shotgun (WGS) entry which is preliminary data.</text>
</comment>
<comment type="pathway">
    <text evidence="2">Metabolic intermediate biosynthesis; acetyl-CoA biosynthesis; acetyl-CoA from acetate: step 2/2.</text>
</comment>
<dbReference type="NCBIfam" id="NF007233">
    <property type="entry name" value="PRK09653.1"/>
    <property type="match status" value="1"/>
</dbReference>
<evidence type="ECO:0000259" key="9">
    <source>
        <dbReference type="Pfam" id="PF01515"/>
    </source>
</evidence>
<dbReference type="InterPro" id="IPR012147">
    <property type="entry name" value="P_Ac_Bu_trans"/>
</dbReference>
<dbReference type="InterPro" id="IPR002505">
    <property type="entry name" value="PTA_PTB"/>
</dbReference>
<dbReference type="GO" id="GO:0008959">
    <property type="term" value="F:phosphate acetyltransferase activity"/>
    <property type="evidence" value="ECO:0007669"/>
    <property type="project" value="UniProtKB-EC"/>
</dbReference>
<dbReference type="InterPro" id="IPR042112">
    <property type="entry name" value="P_AcTrfase_dom2"/>
</dbReference>
<dbReference type="PIRSF" id="PIRSF000428">
    <property type="entry name" value="P_Ac_trans"/>
    <property type="match status" value="1"/>
</dbReference>
<feature type="domain" description="Phosphate acetyl/butaryl transferase" evidence="9">
    <location>
        <begin position="6"/>
        <end position="338"/>
    </location>
</feature>